<reference evidence="2 3" key="1">
    <citation type="submission" date="2021-03" db="EMBL/GenBank/DDBJ databases">
        <title>Genomic Encyclopedia of Type Strains, Phase IV (KMG-IV): sequencing the most valuable type-strain genomes for metagenomic binning, comparative biology and taxonomic classification.</title>
        <authorList>
            <person name="Goeker M."/>
        </authorList>
    </citation>
    <scope>NUCLEOTIDE SEQUENCE [LARGE SCALE GENOMIC DNA]</scope>
    <source>
        <strain evidence="2 3">DSM 3984</strain>
    </source>
</reference>
<dbReference type="Gene3D" id="1.10.10.10">
    <property type="entry name" value="Winged helix-like DNA-binding domain superfamily/Winged helix DNA-binding domain"/>
    <property type="match status" value="1"/>
</dbReference>
<feature type="domain" description="Transcription regulator PadR N-terminal" evidence="1">
    <location>
        <begin position="16"/>
        <end position="87"/>
    </location>
</feature>
<comment type="caution">
    <text evidence="2">The sequence shown here is derived from an EMBL/GenBank/DDBJ whole genome shotgun (WGS) entry which is preliminary data.</text>
</comment>
<proteinExistence type="predicted"/>
<dbReference type="RefSeq" id="WP_209796742.1">
    <property type="nucleotide sequence ID" value="NZ_JAGGJZ010000003.1"/>
</dbReference>
<evidence type="ECO:0000313" key="3">
    <source>
        <dbReference type="Proteomes" id="UP000783390"/>
    </source>
</evidence>
<dbReference type="Pfam" id="PF03551">
    <property type="entry name" value="PadR"/>
    <property type="match status" value="1"/>
</dbReference>
<evidence type="ECO:0000259" key="1">
    <source>
        <dbReference type="Pfam" id="PF03551"/>
    </source>
</evidence>
<evidence type="ECO:0000313" key="2">
    <source>
        <dbReference type="EMBL" id="MBP1889853.1"/>
    </source>
</evidence>
<dbReference type="InterPro" id="IPR005149">
    <property type="entry name" value="Tscrpt_reg_PadR_N"/>
</dbReference>
<keyword evidence="3" id="KW-1185">Reference proteome</keyword>
<gene>
    <name evidence="2" type="ORF">J2Z53_001436</name>
</gene>
<organism evidence="2 3">
    <name type="scientific">Clostridium moniliforme</name>
    <dbReference type="NCBI Taxonomy" id="39489"/>
    <lineage>
        <taxon>Bacteria</taxon>
        <taxon>Bacillati</taxon>
        <taxon>Bacillota</taxon>
        <taxon>Clostridia</taxon>
        <taxon>Eubacteriales</taxon>
        <taxon>Clostridiaceae</taxon>
        <taxon>Clostridium</taxon>
    </lineage>
</organism>
<dbReference type="InterPro" id="IPR036390">
    <property type="entry name" value="WH_DNA-bd_sf"/>
</dbReference>
<dbReference type="EMBL" id="JAGGJZ010000003">
    <property type="protein sequence ID" value="MBP1889853.1"/>
    <property type="molecule type" value="Genomic_DNA"/>
</dbReference>
<protein>
    <submittedName>
        <fullName evidence="2">PadR family transcriptional regulator PadR</fullName>
    </submittedName>
</protein>
<dbReference type="InterPro" id="IPR052509">
    <property type="entry name" value="Metal_resp_DNA-bind_regulator"/>
</dbReference>
<name>A0ABS4F0S0_9CLOT</name>
<sequence length="107" mass="12458">MAVNSQLLKGLMDKVILKIINEEETYGYEIYIKLQKLGFIDFAEGSLYPLLLRLEKKGLIKGIKRKSQIGPDRKYYSLTEEGIKEMNDFKENWDKINAAIEKLWNNG</sequence>
<dbReference type="PANTHER" id="PTHR33169">
    <property type="entry name" value="PADR-FAMILY TRANSCRIPTIONAL REGULATOR"/>
    <property type="match status" value="1"/>
</dbReference>
<dbReference type="Proteomes" id="UP000783390">
    <property type="component" value="Unassembled WGS sequence"/>
</dbReference>
<accession>A0ABS4F0S0</accession>
<dbReference type="InterPro" id="IPR036388">
    <property type="entry name" value="WH-like_DNA-bd_sf"/>
</dbReference>
<dbReference type="PANTHER" id="PTHR33169:SF25">
    <property type="entry name" value="DNA-BINDING PROTEIN YIZB-RELATED"/>
    <property type="match status" value="1"/>
</dbReference>
<dbReference type="SUPFAM" id="SSF46785">
    <property type="entry name" value="Winged helix' DNA-binding domain"/>
    <property type="match status" value="1"/>
</dbReference>